<evidence type="ECO:0000256" key="7">
    <source>
        <dbReference type="ARBA" id="ARBA00023002"/>
    </source>
</evidence>
<keyword evidence="7 11" id="KW-0560">Oxidoreductase</keyword>
<evidence type="ECO:0000256" key="1">
    <source>
        <dbReference type="ARBA" id="ARBA00001971"/>
    </source>
</evidence>
<evidence type="ECO:0000256" key="10">
    <source>
        <dbReference type="ARBA" id="ARBA00023136"/>
    </source>
</evidence>
<keyword evidence="6" id="KW-1133">Transmembrane helix</keyword>
<dbReference type="Proteomes" id="UP000008311">
    <property type="component" value="Unassembled WGS sequence"/>
</dbReference>
<evidence type="ECO:0008006" key="14">
    <source>
        <dbReference type="Google" id="ProtNLM"/>
    </source>
</evidence>
<dbReference type="InterPro" id="IPR050651">
    <property type="entry name" value="Plant_Cytochrome_P450_Monoox"/>
</dbReference>
<evidence type="ECO:0000256" key="2">
    <source>
        <dbReference type="ARBA" id="ARBA00004370"/>
    </source>
</evidence>
<organism evidence="12 13">
    <name type="scientific">Ricinus communis</name>
    <name type="common">Castor bean</name>
    <dbReference type="NCBI Taxonomy" id="3988"/>
    <lineage>
        <taxon>Eukaryota</taxon>
        <taxon>Viridiplantae</taxon>
        <taxon>Streptophyta</taxon>
        <taxon>Embryophyta</taxon>
        <taxon>Tracheophyta</taxon>
        <taxon>Spermatophyta</taxon>
        <taxon>Magnoliopsida</taxon>
        <taxon>eudicotyledons</taxon>
        <taxon>Gunneridae</taxon>
        <taxon>Pentapetalae</taxon>
        <taxon>rosids</taxon>
        <taxon>fabids</taxon>
        <taxon>Malpighiales</taxon>
        <taxon>Euphorbiaceae</taxon>
        <taxon>Acalyphoideae</taxon>
        <taxon>Acalypheae</taxon>
        <taxon>Ricinus</taxon>
    </lineage>
</organism>
<evidence type="ECO:0000256" key="6">
    <source>
        <dbReference type="ARBA" id="ARBA00022989"/>
    </source>
</evidence>
<evidence type="ECO:0000256" key="5">
    <source>
        <dbReference type="ARBA" id="ARBA00022723"/>
    </source>
</evidence>
<protein>
    <recommendedName>
        <fullName evidence="14">Cytochrome P450</fullName>
    </recommendedName>
</protein>
<dbReference type="GO" id="GO:0016020">
    <property type="term" value="C:membrane"/>
    <property type="evidence" value="ECO:0007669"/>
    <property type="project" value="UniProtKB-SubCell"/>
</dbReference>
<dbReference type="AlphaFoldDB" id="B9R7M1"/>
<evidence type="ECO:0000256" key="9">
    <source>
        <dbReference type="ARBA" id="ARBA00023033"/>
    </source>
</evidence>
<evidence type="ECO:0000256" key="4">
    <source>
        <dbReference type="ARBA" id="ARBA00022692"/>
    </source>
</evidence>
<sequence length="279" mass="31367">MENLHLPYTCNGNHGCSLDSFRLCVVYIKINEEKESSSRAGGAWPIIGHLHLLVGPQPPHIVLGNMADKCAPIFSIKMGVHRTLVLSNWEVAKECFTTNDRAFANRPNILAMDLLGYGRSIFGFSSYGNYWRQIRKISTPELLSNHRLQMFKHVREFEVGTASKELYKLWGKNKRKESNEGWKQAIRDFFHLSGKSIAADAGTEFELIPFGSGRRMCPGVSFALQVLQLTLATLLHGFDFARPTSEPIDMTESIVVVVQTRVVLKSSLRSVILLLETNT</sequence>
<keyword evidence="9 11" id="KW-0503">Monooxygenase</keyword>
<dbReference type="GO" id="GO:0016705">
    <property type="term" value="F:oxidoreductase activity, acting on paired donors, with incorporation or reduction of molecular oxygen"/>
    <property type="evidence" value="ECO:0007669"/>
    <property type="project" value="InterPro"/>
</dbReference>
<dbReference type="SUPFAM" id="SSF48264">
    <property type="entry name" value="Cytochrome P450"/>
    <property type="match status" value="2"/>
</dbReference>
<evidence type="ECO:0000256" key="11">
    <source>
        <dbReference type="RuleBase" id="RU000461"/>
    </source>
</evidence>
<name>B9R7M1_RICCO</name>
<dbReference type="PANTHER" id="PTHR47947">
    <property type="entry name" value="CYTOCHROME P450 82C3-RELATED"/>
    <property type="match status" value="1"/>
</dbReference>
<keyword evidence="4" id="KW-0812">Transmembrane</keyword>
<dbReference type="InterPro" id="IPR036396">
    <property type="entry name" value="Cyt_P450_sf"/>
</dbReference>
<evidence type="ECO:0000256" key="8">
    <source>
        <dbReference type="ARBA" id="ARBA00023004"/>
    </source>
</evidence>
<keyword evidence="8 11" id="KW-0408">Iron</keyword>
<dbReference type="EMBL" id="EQ973772">
    <property type="protein sequence ID" value="EEF52501.1"/>
    <property type="molecule type" value="Genomic_DNA"/>
</dbReference>
<dbReference type="eggNOG" id="KOG0156">
    <property type="taxonomic scope" value="Eukaryota"/>
</dbReference>
<dbReference type="GO" id="GO:0020037">
    <property type="term" value="F:heme binding"/>
    <property type="evidence" value="ECO:0007669"/>
    <property type="project" value="InterPro"/>
</dbReference>
<dbReference type="PROSITE" id="PS00086">
    <property type="entry name" value="CYTOCHROME_P450"/>
    <property type="match status" value="1"/>
</dbReference>
<dbReference type="Gene3D" id="1.10.630.10">
    <property type="entry name" value="Cytochrome P450"/>
    <property type="match status" value="2"/>
</dbReference>
<comment type="subcellular location">
    <subcellularLocation>
        <location evidence="2">Membrane</location>
    </subcellularLocation>
</comment>
<dbReference type="InterPro" id="IPR017972">
    <property type="entry name" value="Cyt_P450_CS"/>
</dbReference>
<comment type="similarity">
    <text evidence="11">Belongs to the cytochrome P450 family.</text>
</comment>
<proteinExistence type="inferred from homology"/>
<dbReference type="InParanoid" id="B9R7M1"/>
<dbReference type="Pfam" id="PF00067">
    <property type="entry name" value="p450"/>
    <property type="match status" value="2"/>
</dbReference>
<gene>
    <name evidence="12" type="ORF">RCOM_1593120</name>
</gene>
<reference evidence="13" key="1">
    <citation type="journal article" date="2010" name="Nat. Biotechnol.">
        <title>Draft genome sequence of the oilseed species Ricinus communis.</title>
        <authorList>
            <person name="Chan A.P."/>
            <person name="Crabtree J."/>
            <person name="Zhao Q."/>
            <person name="Lorenzi H."/>
            <person name="Orvis J."/>
            <person name="Puiu D."/>
            <person name="Melake-Berhan A."/>
            <person name="Jones K.M."/>
            <person name="Redman J."/>
            <person name="Chen G."/>
            <person name="Cahoon E.B."/>
            <person name="Gedil M."/>
            <person name="Stanke M."/>
            <person name="Haas B.J."/>
            <person name="Wortman J.R."/>
            <person name="Fraser-Liggett C.M."/>
            <person name="Ravel J."/>
            <person name="Rabinowicz P.D."/>
        </authorList>
    </citation>
    <scope>NUCLEOTIDE SEQUENCE [LARGE SCALE GENOMIC DNA]</scope>
    <source>
        <strain evidence="13">cv. Hale</strain>
    </source>
</reference>
<dbReference type="GO" id="GO:0005506">
    <property type="term" value="F:iron ion binding"/>
    <property type="evidence" value="ECO:0007669"/>
    <property type="project" value="InterPro"/>
</dbReference>
<keyword evidence="13" id="KW-1185">Reference proteome</keyword>
<evidence type="ECO:0000313" key="12">
    <source>
        <dbReference type="EMBL" id="EEF52501.1"/>
    </source>
</evidence>
<dbReference type="InterPro" id="IPR001128">
    <property type="entry name" value="Cyt_P450"/>
</dbReference>
<evidence type="ECO:0000256" key="3">
    <source>
        <dbReference type="ARBA" id="ARBA00022617"/>
    </source>
</evidence>
<dbReference type="GO" id="GO:0004497">
    <property type="term" value="F:monooxygenase activity"/>
    <property type="evidence" value="ECO:0000318"/>
    <property type="project" value="GO_Central"/>
</dbReference>
<dbReference type="PANTHER" id="PTHR47947:SF26">
    <property type="entry name" value="CYTOCHROME P450"/>
    <property type="match status" value="1"/>
</dbReference>
<evidence type="ECO:0000313" key="13">
    <source>
        <dbReference type="Proteomes" id="UP000008311"/>
    </source>
</evidence>
<keyword evidence="5 11" id="KW-0479">Metal-binding</keyword>
<keyword evidence="10" id="KW-0472">Membrane</keyword>
<accession>B9R7M1</accession>
<comment type="cofactor">
    <cofactor evidence="1">
        <name>heme</name>
        <dbReference type="ChEBI" id="CHEBI:30413"/>
    </cofactor>
</comment>
<keyword evidence="3 11" id="KW-0349">Heme</keyword>